<dbReference type="EMBL" id="AMGV01000001">
    <property type="protein sequence ID" value="KEF62920.1"/>
    <property type="molecule type" value="Genomic_DNA"/>
</dbReference>
<organism evidence="9 10">
    <name type="scientific">Exophiala aquamarina CBS 119918</name>
    <dbReference type="NCBI Taxonomy" id="1182545"/>
    <lineage>
        <taxon>Eukaryota</taxon>
        <taxon>Fungi</taxon>
        <taxon>Dikarya</taxon>
        <taxon>Ascomycota</taxon>
        <taxon>Pezizomycotina</taxon>
        <taxon>Eurotiomycetes</taxon>
        <taxon>Chaetothyriomycetidae</taxon>
        <taxon>Chaetothyriales</taxon>
        <taxon>Herpotrichiellaceae</taxon>
        <taxon>Exophiala</taxon>
    </lineage>
</organism>
<dbReference type="PANTHER" id="PTHR42940">
    <property type="entry name" value="ALCOHOL DEHYDROGENASE 1-RELATED"/>
    <property type="match status" value="1"/>
</dbReference>
<feature type="domain" description="Alcohol dehydrogenase-like N-terminal" evidence="8">
    <location>
        <begin position="2"/>
        <end position="83"/>
    </location>
</feature>
<dbReference type="InterPro" id="IPR011032">
    <property type="entry name" value="GroES-like_sf"/>
</dbReference>
<dbReference type="InterPro" id="IPR013154">
    <property type="entry name" value="ADH-like_N"/>
</dbReference>
<dbReference type="VEuPathDB" id="FungiDB:A1O9_00894"/>
<dbReference type="HOGENOM" id="CLU_026673_20_1_1"/>
<dbReference type="Gene3D" id="3.90.180.10">
    <property type="entry name" value="Medium-chain alcohol dehydrogenases, catalytic domain"/>
    <property type="match status" value="1"/>
</dbReference>
<evidence type="ECO:0000256" key="5">
    <source>
        <dbReference type="ARBA" id="ARBA00023002"/>
    </source>
</evidence>
<dbReference type="GO" id="GO:0004022">
    <property type="term" value="F:alcohol dehydrogenase (NAD+) activity"/>
    <property type="evidence" value="ECO:0007669"/>
    <property type="project" value="TreeGrafter"/>
</dbReference>
<dbReference type="InterPro" id="IPR036291">
    <property type="entry name" value="NAD(P)-bd_dom_sf"/>
</dbReference>
<dbReference type="InterPro" id="IPR013149">
    <property type="entry name" value="ADH-like_C"/>
</dbReference>
<dbReference type="PANTHER" id="PTHR42940:SF8">
    <property type="entry name" value="VACUOLAR PROTEIN SORTING-ASSOCIATED PROTEIN 11"/>
    <property type="match status" value="1"/>
</dbReference>
<dbReference type="RefSeq" id="XP_013265510.1">
    <property type="nucleotide sequence ID" value="XM_013410056.1"/>
</dbReference>
<keyword evidence="5" id="KW-0560">Oxidoreductase</keyword>
<keyword evidence="3" id="KW-0479">Metal-binding</keyword>
<evidence type="ECO:0000256" key="2">
    <source>
        <dbReference type="ARBA" id="ARBA00008072"/>
    </source>
</evidence>
<dbReference type="OrthoDB" id="256333at2759"/>
<dbReference type="AlphaFoldDB" id="A0A072Q4T4"/>
<comment type="caution">
    <text evidence="9">The sequence shown here is derived from an EMBL/GenBank/DDBJ whole genome shotgun (WGS) entry which is preliminary data.</text>
</comment>
<name>A0A072Q4T4_9EURO</name>
<evidence type="ECO:0000256" key="4">
    <source>
        <dbReference type="ARBA" id="ARBA00022833"/>
    </source>
</evidence>
<evidence type="ECO:0000313" key="9">
    <source>
        <dbReference type="EMBL" id="KEF62920.1"/>
    </source>
</evidence>
<dbReference type="GeneID" id="25275844"/>
<gene>
    <name evidence="9" type="ORF">A1O9_00894</name>
</gene>
<keyword evidence="10" id="KW-1185">Reference proteome</keyword>
<dbReference type="GO" id="GO:0046872">
    <property type="term" value="F:metal ion binding"/>
    <property type="evidence" value="ECO:0007669"/>
    <property type="project" value="UniProtKB-KW"/>
</dbReference>
<dbReference type="Pfam" id="PF08240">
    <property type="entry name" value="ADH_N"/>
    <property type="match status" value="1"/>
</dbReference>
<sequence length="293" mass="30806">MSHEGTGVVVAVGSQVSGFKVGDRVMTGIKLHACGRCINCNPPNGEDWNQYCFQSEGAAGIMSDGAFAEFHVADSKESSHIPDSVPFTTAAPLACAGVTVYRAVLTSEVKEAGVLAIVGAGGGLGHMGIQFAKARGIRVIAIDARDEGLEICRKFGAEHVLDAREGKAEIVQKVQALTNGQGVEAVVNVSDHPTSAALSAAITRTHGTVIQAAQPVEVCVPFQDIVLRDVTIKGTMFGGRKLSQEMLQVVAKHNIRAETQIFYGLQEVPKMVELARAGNLKGKAVCVVDISLT</sequence>
<dbReference type="STRING" id="1182545.A0A072Q4T4"/>
<keyword evidence="6" id="KW-0520">NAD</keyword>
<evidence type="ECO:0000259" key="7">
    <source>
        <dbReference type="Pfam" id="PF00107"/>
    </source>
</evidence>
<protein>
    <recommendedName>
        <fullName evidence="11">Enoyl reductase (ER) domain-containing protein</fullName>
    </recommendedName>
</protein>
<reference evidence="9 10" key="1">
    <citation type="submission" date="2013-03" db="EMBL/GenBank/DDBJ databases">
        <title>The Genome Sequence of Exophiala aquamarina CBS 119918.</title>
        <authorList>
            <consortium name="The Broad Institute Genomics Platform"/>
            <person name="Cuomo C."/>
            <person name="de Hoog S."/>
            <person name="Gorbushina A."/>
            <person name="Walker B."/>
            <person name="Young S.K."/>
            <person name="Zeng Q."/>
            <person name="Gargeya S."/>
            <person name="Fitzgerald M."/>
            <person name="Haas B."/>
            <person name="Abouelleil A."/>
            <person name="Allen A.W."/>
            <person name="Alvarado L."/>
            <person name="Arachchi H.M."/>
            <person name="Berlin A.M."/>
            <person name="Chapman S.B."/>
            <person name="Gainer-Dewar J."/>
            <person name="Goldberg J."/>
            <person name="Griggs A."/>
            <person name="Gujja S."/>
            <person name="Hansen M."/>
            <person name="Howarth C."/>
            <person name="Imamovic A."/>
            <person name="Ireland A."/>
            <person name="Larimer J."/>
            <person name="McCowan C."/>
            <person name="Murphy C."/>
            <person name="Pearson M."/>
            <person name="Poon T.W."/>
            <person name="Priest M."/>
            <person name="Roberts A."/>
            <person name="Saif S."/>
            <person name="Shea T."/>
            <person name="Sisk P."/>
            <person name="Sykes S."/>
            <person name="Wortman J."/>
            <person name="Nusbaum C."/>
            <person name="Birren B."/>
        </authorList>
    </citation>
    <scope>NUCLEOTIDE SEQUENCE [LARGE SCALE GENOMIC DNA]</scope>
    <source>
        <strain evidence="9 10">CBS 119918</strain>
    </source>
</reference>
<evidence type="ECO:0000256" key="1">
    <source>
        <dbReference type="ARBA" id="ARBA00001947"/>
    </source>
</evidence>
<dbReference type="Gene3D" id="3.40.50.720">
    <property type="entry name" value="NAD(P)-binding Rossmann-like Domain"/>
    <property type="match status" value="1"/>
</dbReference>
<evidence type="ECO:0008006" key="11">
    <source>
        <dbReference type="Google" id="ProtNLM"/>
    </source>
</evidence>
<dbReference type="SUPFAM" id="SSF50129">
    <property type="entry name" value="GroES-like"/>
    <property type="match status" value="1"/>
</dbReference>
<comment type="similarity">
    <text evidence="2">Belongs to the zinc-containing alcohol dehydrogenase family.</text>
</comment>
<evidence type="ECO:0000313" key="10">
    <source>
        <dbReference type="Proteomes" id="UP000027920"/>
    </source>
</evidence>
<accession>A0A072Q4T4</accession>
<evidence type="ECO:0000259" key="8">
    <source>
        <dbReference type="Pfam" id="PF08240"/>
    </source>
</evidence>
<dbReference type="Proteomes" id="UP000027920">
    <property type="component" value="Unassembled WGS sequence"/>
</dbReference>
<dbReference type="Pfam" id="PF00107">
    <property type="entry name" value="ADH_zinc_N"/>
    <property type="match status" value="1"/>
</dbReference>
<evidence type="ECO:0000256" key="6">
    <source>
        <dbReference type="ARBA" id="ARBA00023027"/>
    </source>
</evidence>
<keyword evidence="4" id="KW-0862">Zinc</keyword>
<dbReference type="SUPFAM" id="SSF51735">
    <property type="entry name" value="NAD(P)-binding Rossmann-fold domains"/>
    <property type="match status" value="1"/>
</dbReference>
<evidence type="ECO:0000256" key="3">
    <source>
        <dbReference type="ARBA" id="ARBA00022723"/>
    </source>
</evidence>
<comment type="cofactor">
    <cofactor evidence="1">
        <name>Zn(2+)</name>
        <dbReference type="ChEBI" id="CHEBI:29105"/>
    </cofactor>
</comment>
<dbReference type="FunFam" id="3.40.50.720:FF:000039">
    <property type="entry name" value="Alcohol dehydrogenase AdhP"/>
    <property type="match status" value="1"/>
</dbReference>
<feature type="domain" description="Alcohol dehydrogenase-like C-terminal" evidence="7">
    <location>
        <begin position="123"/>
        <end position="251"/>
    </location>
</feature>
<proteinExistence type="inferred from homology"/>
<dbReference type="GO" id="GO:0005737">
    <property type="term" value="C:cytoplasm"/>
    <property type="evidence" value="ECO:0007669"/>
    <property type="project" value="TreeGrafter"/>
</dbReference>